<dbReference type="NCBIfam" id="NF006757">
    <property type="entry name" value="PRK09277.1"/>
    <property type="match status" value="1"/>
</dbReference>
<organism evidence="9 10">
    <name type="scientific">Micromonospora andamanensis</name>
    <dbReference type="NCBI Taxonomy" id="1287068"/>
    <lineage>
        <taxon>Bacteria</taxon>
        <taxon>Bacillati</taxon>
        <taxon>Actinomycetota</taxon>
        <taxon>Actinomycetes</taxon>
        <taxon>Micromonosporales</taxon>
        <taxon>Micromonosporaceae</taxon>
        <taxon>Micromonospora</taxon>
    </lineage>
</organism>
<name>A0ABQ4I1K3_9ACTN</name>
<accession>A0ABQ4I1K3</accession>
<dbReference type="PANTHER" id="PTHR11670">
    <property type="entry name" value="ACONITASE/IRON-RESPONSIVE ELEMENT FAMILY MEMBER"/>
    <property type="match status" value="1"/>
</dbReference>
<evidence type="ECO:0000259" key="7">
    <source>
        <dbReference type="Pfam" id="PF00330"/>
    </source>
</evidence>
<comment type="cofactor">
    <cofactor evidence="1">
        <name>[4Fe-4S] cluster</name>
        <dbReference type="ChEBI" id="CHEBI:49883"/>
    </cofactor>
</comment>
<protein>
    <submittedName>
        <fullName evidence="9">Aconitate hydratase</fullName>
    </submittedName>
</protein>
<feature type="region of interest" description="Disordered" evidence="6">
    <location>
        <begin position="421"/>
        <end position="473"/>
    </location>
</feature>
<dbReference type="InterPro" id="IPR015928">
    <property type="entry name" value="Aconitase/3IPM_dehydase_swvl"/>
</dbReference>
<dbReference type="Proteomes" id="UP000647017">
    <property type="component" value="Unassembled WGS sequence"/>
</dbReference>
<dbReference type="SUPFAM" id="SSF53732">
    <property type="entry name" value="Aconitase iron-sulfur domain"/>
    <property type="match status" value="1"/>
</dbReference>
<dbReference type="NCBIfam" id="NF009520">
    <property type="entry name" value="PRK12881.1"/>
    <property type="match status" value="1"/>
</dbReference>
<dbReference type="InterPro" id="IPR001030">
    <property type="entry name" value="Acoase/IPM_deHydtase_lsu_aba"/>
</dbReference>
<dbReference type="InterPro" id="IPR044137">
    <property type="entry name" value="AcnA_IRP_Swivel"/>
</dbReference>
<dbReference type="InterPro" id="IPR000573">
    <property type="entry name" value="AconitaseA/IPMdHydase_ssu_swvl"/>
</dbReference>
<dbReference type="Gene3D" id="3.30.499.10">
    <property type="entry name" value="Aconitase, domain 3"/>
    <property type="match status" value="2"/>
</dbReference>
<dbReference type="PROSITE" id="PS00450">
    <property type="entry name" value="ACONITASE_1"/>
    <property type="match status" value="1"/>
</dbReference>
<sequence length="973" mass="103943">MPNHGGTPTGAKDCSGLLTVAGVKEYDVASLDTFGAKTQLRVGDASYEIFKISQVEGQERLPYSLKILLENLLRTEDGANITAEHIRQLGAWDPTADPNVEIQFTPARVLMQDFTGVPCVVDLATMREAVRELGGDPTKVNPLAPAELVIDHSVIADLFGREDAFERNVELEYARNKERYQFLRWGQSAFNEFKVVPPGTGIVHQVNIEYLARTVMERNGQAYPDTVVGTDSHTTMVNGLGVLGWGVGGIEAEAAMLGQPVSMLIPRVVGFKLSGEMPAGTTATDLVLTITEMLRKHGVVGKFVEFYGPGVSAVPLANRATIGNMSPEYGSTVAIFPIDAETVRYLELTGRDPQQVALVEAYAKEQGLWHDPAHEPAYSEHLELDLGTIEPSLAGPKRPQDRVPLGNAKTLFRSALTDYVSADETGGDPGRTPGVPQQEQPYGVTGHADEASAESFPASDAPANGVNDPADAPRDLVNAAVGSGGRASNPIRVTGADGTEFELDHGAVVIAAITSCTNTSNPQVMIGAALLARNAVDKGLNRKPWVKTTLAPGSKVVMDYYERAGLTPYLEKLGFHLVGYGCTTCIGNSGPLPEEISAAVNEADLAVVSVLSGNRNFEGRINPDVKMNYLASPPLVVAYALAGTMDIDLANEPLGEDSEGNPVFLRDIWPSTSEIQDVIASAIGATGFSAAYADVFAGDERWQSLPTPTGDTFAWDGDSTYVRKPPYFEGMRQQPQPVTDIAGARVLAKLGDSVTTDHISPAGSIKADSPAGTYLAEHGVPRHEFNSYGSRRGNHEVMIRGTFANIRLRNQLVPGVEGGFTVNHLTGEQTSIYDASMAYQEAGVPLVILAGKEYGSGSSRDWAAKGTMLLGVQAVIAESYERIHRSNLIGMGVLPLQFPAGETAESLGLTGTETFTITGVTALNDGDTPRTVKVATDGGVEFDAVVRIDTPGEADYYRHGGILQYVLRRMIAN</sequence>
<evidence type="ECO:0000256" key="5">
    <source>
        <dbReference type="ARBA" id="ARBA00023014"/>
    </source>
</evidence>
<keyword evidence="4" id="KW-0408">Iron</keyword>
<comment type="caution">
    <text evidence="9">The sequence shown here is derived from an EMBL/GenBank/DDBJ whole genome shotgun (WGS) entry which is preliminary data.</text>
</comment>
<dbReference type="Gene3D" id="6.10.190.10">
    <property type="match status" value="1"/>
</dbReference>
<keyword evidence="5" id="KW-0411">Iron-sulfur</keyword>
<dbReference type="Pfam" id="PF00330">
    <property type="entry name" value="Aconitase"/>
    <property type="match status" value="1"/>
</dbReference>
<proteinExistence type="inferred from homology"/>
<keyword evidence="10" id="KW-1185">Reference proteome</keyword>
<dbReference type="InterPro" id="IPR018136">
    <property type="entry name" value="Aconitase_4Fe-4S_BS"/>
</dbReference>
<dbReference type="InterPro" id="IPR036008">
    <property type="entry name" value="Aconitase_4Fe-4S_dom"/>
</dbReference>
<feature type="domain" description="Aconitase A/isopropylmalate dehydratase small subunit swivel" evidence="8">
    <location>
        <begin position="773"/>
        <end position="900"/>
    </location>
</feature>
<evidence type="ECO:0000256" key="3">
    <source>
        <dbReference type="ARBA" id="ARBA00022723"/>
    </source>
</evidence>
<keyword evidence="3" id="KW-0479">Metal-binding</keyword>
<dbReference type="CDD" id="cd01580">
    <property type="entry name" value="AcnA_IRP_Swivel"/>
    <property type="match status" value="1"/>
</dbReference>
<feature type="domain" description="Aconitase/3-isopropylmalate dehydratase large subunit alpha/beta/alpha" evidence="7">
    <location>
        <begin position="99"/>
        <end position="643"/>
    </location>
</feature>
<evidence type="ECO:0000256" key="4">
    <source>
        <dbReference type="ARBA" id="ARBA00023004"/>
    </source>
</evidence>
<dbReference type="InterPro" id="IPR006249">
    <property type="entry name" value="Aconitase/IRP2"/>
</dbReference>
<comment type="similarity">
    <text evidence="2">Belongs to the aconitase/IPM isomerase family.</text>
</comment>
<dbReference type="PRINTS" id="PR00415">
    <property type="entry name" value="ACONITASE"/>
</dbReference>
<dbReference type="Gene3D" id="3.20.19.10">
    <property type="entry name" value="Aconitase, domain 4"/>
    <property type="match status" value="1"/>
</dbReference>
<reference evidence="9 10" key="1">
    <citation type="submission" date="2021-01" db="EMBL/GenBank/DDBJ databases">
        <title>Whole genome shotgun sequence of Verrucosispora andamanensis NBRC 109075.</title>
        <authorList>
            <person name="Komaki H."/>
            <person name="Tamura T."/>
        </authorList>
    </citation>
    <scope>NUCLEOTIDE SEQUENCE [LARGE SCALE GENOMIC DNA]</scope>
    <source>
        <strain evidence="9 10">NBRC 109075</strain>
    </source>
</reference>
<dbReference type="EMBL" id="BOOZ01000038">
    <property type="protein sequence ID" value="GIJ11761.1"/>
    <property type="molecule type" value="Genomic_DNA"/>
</dbReference>
<evidence type="ECO:0000313" key="9">
    <source>
        <dbReference type="EMBL" id="GIJ11761.1"/>
    </source>
</evidence>
<evidence type="ECO:0000256" key="2">
    <source>
        <dbReference type="ARBA" id="ARBA00007185"/>
    </source>
</evidence>
<evidence type="ECO:0000256" key="6">
    <source>
        <dbReference type="SAM" id="MobiDB-lite"/>
    </source>
</evidence>
<evidence type="ECO:0000259" key="8">
    <source>
        <dbReference type="Pfam" id="PF00694"/>
    </source>
</evidence>
<dbReference type="PROSITE" id="PS01244">
    <property type="entry name" value="ACONITASE_2"/>
    <property type="match status" value="1"/>
</dbReference>
<dbReference type="InterPro" id="IPR015931">
    <property type="entry name" value="Acnase/IPM_dHydase_lsu_aba_1/3"/>
</dbReference>
<evidence type="ECO:0000313" key="10">
    <source>
        <dbReference type="Proteomes" id="UP000647017"/>
    </source>
</evidence>
<dbReference type="Pfam" id="PF00694">
    <property type="entry name" value="Aconitase_C"/>
    <property type="match status" value="1"/>
</dbReference>
<evidence type="ECO:0000256" key="1">
    <source>
        <dbReference type="ARBA" id="ARBA00001966"/>
    </source>
</evidence>
<gene>
    <name evidence="9" type="primary">acnA</name>
    <name evidence="9" type="ORF">Van01_49750</name>
</gene>
<dbReference type="SUPFAM" id="SSF52016">
    <property type="entry name" value="LeuD/IlvD-like"/>
    <property type="match status" value="1"/>
</dbReference>